<dbReference type="Proteomes" id="UP001412067">
    <property type="component" value="Unassembled WGS sequence"/>
</dbReference>
<keyword evidence="5" id="KW-0812">Transmembrane</keyword>
<dbReference type="Pfam" id="PF00067">
    <property type="entry name" value="p450"/>
    <property type="match status" value="1"/>
</dbReference>
<keyword evidence="13" id="KW-1185">Reference proteome</keyword>
<dbReference type="InterPro" id="IPR036396">
    <property type="entry name" value="Cyt_P450_sf"/>
</dbReference>
<keyword evidence="11" id="KW-0472">Membrane</keyword>
<gene>
    <name evidence="12" type="primary">CYP71A13</name>
    <name evidence="12" type="ORF">KSP40_PGU018545</name>
</gene>
<reference evidence="12 13" key="1">
    <citation type="journal article" date="2022" name="Nat. Plants">
        <title>Genomes of leafy and leafless Platanthera orchids illuminate the evolution of mycoheterotrophy.</title>
        <authorList>
            <person name="Li M.H."/>
            <person name="Liu K.W."/>
            <person name="Li Z."/>
            <person name="Lu H.C."/>
            <person name="Ye Q.L."/>
            <person name="Zhang D."/>
            <person name="Wang J.Y."/>
            <person name="Li Y.F."/>
            <person name="Zhong Z.M."/>
            <person name="Liu X."/>
            <person name="Yu X."/>
            <person name="Liu D.K."/>
            <person name="Tu X.D."/>
            <person name="Liu B."/>
            <person name="Hao Y."/>
            <person name="Liao X.Y."/>
            <person name="Jiang Y.T."/>
            <person name="Sun W.H."/>
            <person name="Chen J."/>
            <person name="Chen Y.Q."/>
            <person name="Ai Y."/>
            <person name="Zhai J.W."/>
            <person name="Wu S.S."/>
            <person name="Zhou Z."/>
            <person name="Hsiao Y.Y."/>
            <person name="Wu W.L."/>
            <person name="Chen Y.Y."/>
            <person name="Lin Y.F."/>
            <person name="Hsu J.L."/>
            <person name="Li C.Y."/>
            <person name="Wang Z.W."/>
            <person name="Zhao X."/>
            <person name="Zhong W.Y."/>
            <person name="Ma X.K."/>
            <person name="Ma L."/>
            <person name="Huang J."/>
            <person name="Chen G.Z."/>
            <person name="Huang M.Z."/>
            <person name="Huang L."/>
            <person name="Peng D.H."/>
            <person name="Luo Y.B."/>
            <person name="Zou S.Q."/>
            <person name="Chen S.P."/>
            <person name="Lan S."/>
            <person name="Tsai W.C."/>
            <person name="Van de Peer Y."/>
            <person name="Liu Z.J."/>
        </authorList>
    </citation>
    <scope>NUCLEOTIDE SEQUENCE [LARGE SCALE GENOMIC DNA]</scope>
    <source>
        <strain evidence="12">Lor288</strain>
    </source>
</reference>
<keyword evidence="9" id="KW-0408">Iron</keyword>
<comment type="caution">
    <text evidence="12">The sequence shown here is derived from an EMBL/GenBank/DDBJ whole genome shotgun (WGS) entry which is preliminary data.</text>
</comment>
<comment type="subcellular location">
    <subcellularLocation>
        <location evidence="2">Membrane</location>
        <topology evidence="2">Single-pass membrane protein</topology>
    </subcellularLocation>
</comment>
<dbReference type="InterPro" id="IPR001128">
    <property type="entry name" value="Cyt_P450"/>
</dbReference>
<evidence type="ECO:0000256" key="7">
    <source>
        <dbReference type="ARBA" id="ARBA00022989"/>
    </source>
</evidence>
<keyword evidence="7" id="KW-1133">Transmembrane helix</keyword>
<keyword evidence="6" id="KW-0479">Metal-binding</keyword>
<evidence type="ECO:0000256" key="10">
    <source>
        <dbReference type="ARBA" id="ARBA00023033"/>
    </source>
</evidence>
<name>A0ABR2MEC3_9ASPA</name>
<evidence type="ECO:0000256" key="9">
    <source>
        <dbReference type="ARBA" id="ARBA00023004"/>
    </source>
</evidence>
<dbReference type="EMBL" id="JBBWWR010000009">
    <property type="protein sequence ID" value="KAK8961328.1"/>
    <property type="molecule type" value="Genomic_DNA"/>
</dbReference>
<sequence>MVHGSFPCCHDSALILIYSAKELSSLAVPRGQSCRRTASYHALGGLSAAGVSSQWGAVTIRDLILGGTETTSAILEWTMAELIRHPEVMRKAQSEVRNAFRGRPKYMKRMSPIFPT</sequence>
<evidence type="ECO:0000256" key="3">
    <source>
        <dbReference type="ARBA" id="ARBA00010617"/>
    </source>
</evidence>
<accession>A0ABR2MEC3</accession>
<dbReference type="Gene3D" id="1.10.630.10">
    <property type="entry name" value="Cytochrome P450"/>
    <property type="match status" value="1"/>
</dbReference>
<proteinExistence type="inferred from homology"/>
<evidence type="ECO:0000256" key="11">
    <source>
        <dbReference type="ARBA" id="ARBA00023136"/>
    </source>
</evidence>
<dbReference type="InterPro" id="IPR002401">
    <property type="entry name" value="Cyt_P450_E_grp-I"/>
</dbReference>
<evidence type="ECO:0000256" key="8">
    <source>
        <dbReference type="ARBA" id="ARBA00023002"/>
    </source>
</evidence>
<evidence type="ECO:0000256" key="1">
    <source>
        <dbReference type="ARBA" id="ARBA00001971"/>
    </source>
</evidence>
<evidence type="ECO:0000256" key="5">
    <source>
        <dbReference type="ARBA" id="ARBA00022692"/>
    </source>
</evidence>
<dbReference type="PANTHER" id="PTHR47953:SF19">
    <property type="entry name" value="OS06G0641600 PROTEIN"/>
    <property type="match status" value="1"/>
</dbReference>
<evidence type="ECO:0000256" key="2">
    <source>
        <dbReference type="ARBA" id="ARBA00004167"/>
    </source>
</evidence>
<keyword evidence="4" id="KW-0349">Heme</keyword>
<dbReference type="PANTHER" id="PTHR47953">
    <property type="entry name" value="OS08G0105600 PROTEIN"/>
    <property type="match status" value="1"/>
</dbReference>
<keyword evidence="10" id="KW-0503">Monooxygenase</keyword>
<protein>
    <submittedName>
        <fullName evidence="12">Indoleacetaldoxime dehydratase</fullName>
    </submittedName>
</protein>
<evidence type="ECO:0000256" key="4">
    <source>
        <dbReference type="ARBA" id="ARBA00022617"/>
    </source>
</evidence>
<comment type="cofactor">
    <cofactor evidence="1">
        <name>heme</name>
        <dbReference type="ChEBI" id="CHEBI:30413"/>
    </cofactor>
</comment>
<evidence type="ECO:0000256" key="6">
    <source>
        <dbReference type="ARBA" id="ARBA00022723"/>
    </source>
</evidence>
<dbReference type="InterPro" id="IPR052306">
    <property type="entry name" value="CYP450_71D"/>
</dbReference>
<comment type="similarity">
    <text evidence="3">Belongs to the cytochrome P450 family.</text>
</comment>
<keyword evidence="8" id="KW-0560">Oxidoreductase</keyword>
<dbReference type="PRINTS" id="PR00463">
    <property type="entry name" value="EP450I"/>
</dbReference>
<organism evidence="12 13">
    <name type="scientific">Platanthera guangdongensis</name>
    <dbReference type="NCBI Taxonomy" id="2320717"/>
    <lineage>
        <taxon>Eukaryota</taxon>
        <taxon>Viridiplantae</taxon>
        <taxon>Streptophyta</taxon>
        <taxon>Embryophyta</taxon>
        <taxon>Tracheophyta</taxon>
        <taxon>Spermatophyta</taxon>
        <taxon>Magnoliopsida</taxon>
        <taxon>Liliopsida</taxon>
        <taxon>Asparagales</taxon>
        <taxon>Orchidaceae</taxon>
        <taxon>Orchidoideae</taxon>
        <taxon>Orchideae</taxon>
        <taxon>Orchidinae</taxon>
        <taxon>Platanthera</taxon>
    </lineage>
</organism>
<evidence type="ECO:0000313" key="12">
    <source>
        <dbReference type="EMBL" id="KAK8961328.1"/>
    </source>
</evidence>
<evidence type="ECO:0000313" key="13">
    <source>
        <dbReference type="Proteomes" id="UP001412067"/>
    </source>
</evidence>
<dbReference type="SUPFAM" id="SSF48264">
    <property type="entry name" value="Cytochrome P450"/>
    <property type="match status" value="1"/>
</dbReference>